<feature type="non-terminal residue" evidence="2">
    <location>
        <position position="130"/>
    </location>
</feature>
<feature type="non-terminal residue" evidence="2">
    <location>
        <position position="1"/>
    </location>
</feature>
<dbReference type="EC" id="1.9.3.1" evidence="2"/>
<proteinExistence type="predicted"/>
<gene>
    <name evidence="2" type="ORF">AVDCRST_MAG17-1220</name>
</gene>
<evidence type="ECO:0000256" key="1">
    <source>
        <dbReference type="SAM" id="MobiDB-lite"/>
    </source>
</evidence>
<reference evidence="2" key="1">
    <citation type="submission" date="2020-02" db="EMBL/GenBank/DDBJ databases">
        <authorList>
            <person name="Meier V. D."/>
        </authorList>
    </citation>
    <scope>NUCLEOTIDE SEQUENCE</scope>
    <source>
        <strain evidence="2">AVDCRST_MAG17</strain>
    </source>
</reference>
<feature type="compositionally biased region" description="Basic residues" evidence="1">
    <location>
        <begin position="108"/>
        <end position="118"/>
    </location>
</feature>
<keyword evidence="2" id="KW-0560">Oxidoreductase</keyword>
<dbReference type="GO" id="GO:0016491">
    <property type="term" value="F:oxidoreductase activity"/>
    <property type="evidence" value="ECO:0007669"/>
    <property type="project" value="UniProtKB-KW"/>
</dbReference>
<protein>
    <submittedName>
        <fullName evidence="2">Cytochrome c oxidase polypeptide I</fullName>
        <ecNumber evidence="2">1.9.3.1</ecNumber>
    </submittedName>
</protein>
<sequence>DDGREVQGAGLVASAPLHADRRGPQHRARRRHPRADRQAGHLQRQRDHHRRPVDRAVRLPDRHRLLRLLVPLGVGRADGPRGPLRPRCGLVARLLPRQHRSQGDRHPVHLHHLRLLHPRRADGDADPDGA</sequence>
<dbReference type="EMBL" id="CADCVV010000085">
    <property type="protein sequence ID" value="CAA9498571.1"/>
    <property type="molecule type" value="Genomic_DNA"/>
</dbReference>
<feature type="region of interest" description="Disordered" evidence="1">
    <location>
        <begin position="98"/>
        <end position="130"/>
    </location>
</feature>
<organism evidence="2">
    <name type="scientific">uncultured Solirubrobacterales bacterium</name>
    <dbReference type="NCBI Taxonomy" id="768556"/>
    <lineage>
        <taxon>Bacteria</taxon>
        <taxon>Bacillati</taxon>
        <taxon>Actinomycetota</taxon>
        <taxon>Thermoleophilia</taxon>
        <taxon>Solirubrobacterales</taxon>
        <taxon>environmental samples</taxon>
    </lineage>
</organism>
<feature type="region of interest" description="Disordered" evidence="1">
    <location>
        <begin position="1"/>
        <end position="58"/>
    </location>
</feature>
<evidence type="ECO:0000313" key="2">
    <source>
        <dbReference type="EMBL" id="CAA9498571.1"/>
    </source>
</evidence>
<name>A0A6J4SKP4_9ACTN</name>
<dbReference type="AlphaFoldDB" id="A0A6J4SKP4"/>
<accession>A0A6J4SKP4</accession>
<feature type="compositionally biased region" description="Basic residues" evidence="1">
    <location>
        <begin position="24"/>
        <end position="34"/>
    </location>
</feature>